<protein>
    <submittedName>
        <fullName evidence="1">Uncharacterized protein</fullName>
    </submittedName>
</protein>
<dbReference type="RefSeq" id="WP_203701586.1">
    <property type="nucleotide sequence ID" value="NZ_BAAALU010000010.1"/>
</dbReference>
<reference evidence="1 2" key="1">
    <citation type="submission" date="2021-01" db="EMBL/GenBank/DDBJ databases">
        <title>Whole genome shotgun sequence of Asanoa iriomotensis NBRC 100142.</title>
        <authorList>
            <person name="Komaki H."/>
            <person name="Tamura T."/>
        </authorList>
    </citation>
    <scope>NUCLEOTIDE SEQUENCE [LARGE SCALE GENOMIC DNA]</scope>
    <source>
        <strain evidence="1 2">NBRC 100142</strain>
    </source>
</reference>
<sequence>MRDFLRFFLSATDQARVDPASVTITEAALTNAQQALTITFKITNPAAGPPQIRPLFPGSVVYVADPAAPGSLPEPAATDVTPAGYATWRTRGSLRVKVNNTTVETAIRDHGATLEVQPNIAWYAPVQLTQTFMLTTLVSGLKKGDIKGATAVVKPAHADWPKHAVSGFLKGVYSPELRLGATAAADDVAAHAMPAVVMATDGTVTLTITIARTQPPQDGPAAAMDLLSPGVSREDPRHAINGGIPAHHVLRVLGPHLIDAAATDPLADAVLKPGRAYFPFTLTRTWQNVPNFSVQFPPRSAIVGTGSGGSIVLPIPAHGVVYVPRDPVVPPQPPPVLTLNSILAPAGSPTTFLAGSTADAWNVKSGTTAIPLSATAPTHVILRRPLREEILADTAFPSPGGMRCTYMSLRRATRAFVDHRVTGGRLVNEGATTSKITRDLMTAAWNAASARILENGRPAPSASPGLARELEKIWRLFFPADVPAHDIDGTGNTARTVIYDGGQMFYALWQTIESVLAAEGSKRNFSDDHVGTGAPGAVAAIGLSPAFLTRPPHAGASPTPAELTANLNAMLTLLTPGAVLQFWHLRDDYRLERDRNGPPASYGHSPIFRRYLPSVNGVPTGIVVIDQFGGDSECPVDADRITWHGAGQDVWIAAQWND</sequence>
<evidence type="ECO:0000313" key="2">
    <source>
        <dbReference type="Proteomes" id="UP000624325"/>
    </source>
</evidence>
<name>A0ABQ4BZ26_9ACTN</name>
<organism evidence="1 2">
    <name type="scientific">Asanoa iriomotensis</name>
    <dbReference type="NCBI Taxonomy" id="234613"/>
    <lineage>
        <taxon>Bacteria</taxon>
        <taxon>Bacillati</taxon>
        <taxon>Actinomycetota</taxon>
        <taxon>Actinomycetes</taxon>
        <taxon>Micromonosporales</taxon>
        <taxon>Micromonosporaceae</taxon>
        <taxon>Asanoa</taxon>
    </lineage>
</organism>
<keyword evidence="2" id="KW-1185">Reference proteome</keyword>
<gene>
    <name evidence="1" type="ORF">Air01nite_18820</name>
</gene>
<dbReference type="EMBL" id="BONC01000009">
    <property type="protein sequence ID" value="GIF55787.1"/>
    <property type="molecule type" value="Genomic_DNA"/>
</dbReference>
<evidence type="ECO:0000313" key="1">
    <source>
        <dbReference type="EMBL" id="GIF55787.1"/>
    </source>
</evidence>
<accession>A0ABQ4BZ26</accession>
<comment type="caution">
    <text evidence="1">The sequence shown here is derived from an EMBL/GenBank/DDBJ whole genome shotgun (WGS) entry which is preliminary data.</text>
</comment>
<dbReference type="Proteomes" id="UP000624325">
    <property type="component" value="Unassembled WGS sequence"/>
</dbReference>
<proteinExistence type="predicted"/>